<accession>A0A0C3K4B9</accession>
<protein>
    <submittedName>
        <fullName evidence="2">Uncharacterized protein</fullName>
    </submittedName>
</protein>
<proteinExistence type="predicted"/>
<evidence type="ECO:0000256" key="1">
    <source>
        <dbReference type="SAM" id="MobiDB-lite"/>
    </source>
</evidence>
<dbReference type="EMBL" id="KN823607">
    <property type="protein sequence ID" value="KIO16288.1"/>
    <property type="molecule type" value="Genomic_DNA"/>
</dbReference>
<gene>
    <name evidence="2" type="ORF">M407DRAFT_34063</name>
</gene>
<dbReference type="Proteomes" id="UP000054248">
    <property type="component" value="Unassembled WGS sequence"/>
</dbReference>
<feature type="region of interest" description="Disordered" evidence="1">
    <location>
        <begin position="1"/>
        <end position="35"/>
    </location>
</feature>
<reference evidence="2 3" key="1">
    <citation type="submission" date="2014-04" db="EMBL/GenBank/DDBJ databases">
        <authorList>
            <consortium name="DOE Joint Genome Institute"/>
            <person name="Kuo A."/>
            <person name="Girlanda M."/>
            <person name="Perotto S."/>
            <person name="Kohler A."/>
            <person name="Nagy L.G."/>
            <person name="Floudas D."/>
            <person name="Copeland A."/>
            <person name="Barry K.W."/>
            <person name="Cichocki N."/>
            <person name="Veneault-Fourrey C."/>
            <person name="LaButti K."/>
            <person name="Lindquist E.A."/>
            <person name="Lipzen A."/>
            <person name="Lundell T."/>
            <person name="Morin E."/>
            <person name="Murat C."/>
            <person name="Sun H."/>
            <person name="Tunlid A."/>
            <person name="Henrissat B."/>
            <person name="Grigoriev I.V."/>
            <person name="Hibbett D.S."/>
            <person name="Martin F."/>
            <person name="Nordberg H.P."/>
            <person name="Cantor M.N."/>
            <person name="Hua S.X."/>
        </authorList>
    </citation>
    <scope>NUCLEOTIDE SEQUENCE [LARGE SCALE GENOMIC DNA]</scope>
    <source>
        <strain evidence="2 3">MUT 4182</strain>
    </source>
</reference>
<organism evidence="2 3">
    <name type="scientific">Tulasnella calospora MUT 4182</name>
    <dbReference type="NCBI Taxonomy" id="1051891"/>
    <lineage>
        <taxon>Eukaryota</taxon>
        <taxon>Fungi</taxon>
        <taxon>Dikarya</taxon>
        <taxon>Basidiomycota</taxon>
        <taxon>Agaricomycotina</taxon>
        <taxon>Agaricomycetes</taxon>
        <taxon>Cantharellales</taxon>
        <taxon>Tulasnellaceae</taxon>
        <taxon>Tulasnella</taxon>
    </lineage>
</organism>
<evidence type="ECO:0000313" key="2">
    <source>
        <dbReference type="EMBL" id="KIO16288.1"/>
    </source>
</evidence>
<dbReference type="AlphaFoldDB" id="A0A0C3K4B9"/>
<sequence length="50" mass="5371">MSADKVPKVRLRPTLPSQSGDKYSGPLGSQIPIQPERVVPTLSFVGDSHP</sequence>
<keyword evidence="3" id="KW-1185">Reference proteome</keyword>
<evidence type="ECO:0000313" key="3">
    <source>
        <dbReference type="Proteomes" id="UP000054248"/>
    </source>
</evidence>
<reference evidence="3" key="2">
    <citation type="submission" date="2015-01" db="EMBL/GenBank/DDBJ databases">
        <title>Evolutionary Origins and Diversification of the Mycorrhizal Mutualists.</title>
        <authorList>
            <consortium name="DOE Joint Genome Institute"/>
            <consortium name="Mycorrhizal Genomics Consortium"/>
            <person name="Kohler A."/>
            <person name="Kuo A."/>
            <person name="Nagy L.G."/>
            <person name="Floudas D."/>
            <person name="Copeland A."/>
            <person name="Barry K.W."/>
            <person name="Cichocki N."/>
            <person name="Veneault-Fourrey C."/>
            <person name="LaButti K."/>
            <person name="Lindquist E.A."/>
            <person name="Lipzen A."/>
            <person name="Lundell T."/>
            <person name="Morin E."/>
            <person name="Murat C."/>
            <person name="Riley R."/>
            <person name="Ohm R."/>
            <person name="Sun H."/>
            <person name="Tunlid A."/>
            <person name="Henrissat B."/>
            <person name="Grigoriev I.V."/>
            <person name="Hibbett D.S."/>
            <person name="Martin F."/>
        </authorList>
    </citation>
    <scope>NUCLEOTIDE SEQUENCE [LARGE SCALE GENOMIC DNA]</scope>
    <source>
        <strain evidence="3">MUT 4182</strain>
    </source>
</reference>
<dbReference type="HOGENOM" id="CLU_3126118_0_0_1"/>
<name>A0A0C3K4B9_9AGAM</name>